<feature type="compositionally biased region" description="Low complexity" evidence="1">
    <location>
        <begin position="56"/>
        <end position="70"/>
    </location>
</feature>
<dbReference type="AlphaFoldDB" id="A0AAV7WV89"/>
<feature type="region of interest" description="Disordered" evidence="1">
    <location>
        <begin position="1"/>
        <end position="156"/>
    </location>
</feature>
<feature type="compositionally biased region" description="Low complexity" evidence="1">
    <location>
        <begin position="7"/>
        <end position="19"/>
    </location>
</feature>
<organism evidence="2 3">
    <name type="scientific">Pleurodeles waltl</name>
    <name type="common">Iberian ribbed newt</name>
    <dbReference type="NCBI Taxonomy" id="8319"/>
    <lineage>
        <taxon>Eukaryota</taxon>
        <taxon>Metazoa</taxon>
        <taxon>Chordata</taxon>
        <taxon>Craniata</taxon>
        <taxon>Vertebrata</taxon>
        <taxon>Euteleostomi</taxon>
        <taxon>Amphibia</taxon>
        <taxon>Batrachia</taxon>
        <taxon>Caudata</taxon>
        <taxon>Salamandroidea</taxon>
        <taxon>Salamandridae</taxon>
        <taxon>Pleurodelinae</taxon>
        <taxon>Pleurodeles</taxon>
    </lineage>
</organism>
<protein>
    <submittedName>
        <fullName evidence="2">Uncharacterized protein</fullName>
    </submittedName>
</protein>
<accession>A0AAV7WV89</accession>
<comment type="caution">
    <text evidence="2">The sequence shown here is derived from an EMBL/GenBank/DDBJ whole genome shotgun (WGS) entry which is preliminary data.</text>
</comment>
<name>A0AAV7WV89_PLEWA</name>
<feature type="compositionally biased region" description="Basic and acidic residues" evidence="1">
    <location>
        <begin position="113"/>
        <end position="131"/>
    </location>
</feature>
<sequence>MGGRSGRPGYSSPRSQSGPPSAPTCSSSTGSQPLPAPTPGHLSGRQGKQEEGQTISHPGSSSSRSHAGPGSAPPPVAARHNPRSWLGGPAFSGTDPGFCTTCEEGEWASTTCEVRRGGGKQEGRQGTEARESPPPPTSGTSQQAPLPPGLCVSGSLSSLCRRPQAADLPVHLGLRIGPGSDFSPHTSGRRS</sequence>
<dbReference type="Proteomes" id="UP001066276">
    <property type="component" value="Chromosome 1_1"/>
</dbReference>
<gene>
    <name evidence="2" type="ORF">NDU88_004000</name>
</gene>
<evidence type="ECO:0000256" key="1">
    <source>
        <dbReference type="SAM" id="MobiDB-lite"/>
    </source>
</evidence>
<keyword evidence="3" id="KW-1185">Reference proteome</keyword>
<reference evidence="2" key="1">
    <citation type="journal article" date="2022" name="bioRxiv">
        <title>Sequencing and chromosome-scale assembly of the giantPleurodeles waltlgenome.</title>
        <authorList>
            <person name="Brown T."/>
            <person name="Elewa A."/>
            <person name="Iarovenko S."/>
            <person name="Subramanian E."/>
            <person name="Araus A.J."/>
            <person name="Petzold A."/>
            <person name="Susuki M."/>
            <person name="Suzuki K.-i.T."/>
            <person name="Hayashi T."/>
            <person name="Toyoda A."/>
            <person name="Oliveira C."/>
            <person name="Osipova E."/>
            <person name="Leigh N.D."/>
            <person name="Simon A."/>
            <person name="Yun M.H."/>
        </authorList>
    </citation>
    <scope>NUCLEOTIDE SEQUENCE</scope>
    <source>
        <strain evidence="2">20211129_DDA</strain>
        <tissue evidence="2">Liver</tissue>
    </source>
</reference>
<proteinExistence type="predicted"/>
<evidence type="ECO:0000313" key="2">
    <source>
        <dbReference type="EMBL" id="KAJ1216398.1"/>
    </source>
</evidence>
<dbReference type="EMBL" id="JANPWB010000001">
    <property type="protein sequence ID" value="KAJ1216398.1"/>
    <property type="molecule type" value="Genomic_DNA"/>
</dbReference>
<feature type="region of interest" description="Disordered" evidence="1">
    <location>
        <begin position="169"/>
        <end position="191"/>
    </location>
</feature>
<evidence type="ECO:0000313" key="3">
    <source>
        <dbReference type="Proteomes" id="UP001066276"/>
    </source>
</evidence>